<feature type="transmembrane region" description="Helical" evidence="4">
    <location>
        <begin position="385"/>
        <end position="404"/>
    </location>
</feature>
<evidence type="ECO:0000256" key="4">
    <source>
        <dbReference type="SAM" id="Phobius"/>
    </source>
</evidence>
<dbReference type="Gene3D" id="3.30.565.10">
    <property type="entry name" value="Histidine kinase-like ATPase, C-terminal domain"/>
    <property type="match status" value="1"/>
</dbReference>
<feature type="transmembrane region" description="Helical" evidence="4">
    <location>
        <begin position="411"/>
        <end position="433"/>
    </location>
</feature>
<feature type="transmembrane region" description="Helical" evidence="4">
    <location>
        <begin position="129"/>
        <end position="150"/>
    </location>
</feature>
<evidence type="ECO:0000313" key="7">
    <source>
        <dbReference type="EMBL" id="ALG09527.1"/>
    </source>
</evidence>
<reference evidence="7 8" key="1">
    <citation type="submission" date="2015-07" db="EMBL/GenBank/DDBJ databases">
        <title>Genome sequencing of Kibdelosporangium phytohabitans.</title>
        <authorList>
            <person name="Qin S."/>
            <person name="Xing K."/>
        </authorList>
    </citation>
    <scope>NUCLEOTIDE SEQUENCE [LARGE SCALE GENOMIC DNA]</scope>
    <source>
        <strain evidence="7 8">KLBMP1111</strain>
    </source>
</reference>
<evidence type="ECO:0000256" key="2">
    <source>
        <dbReference type="ARBA" id="ARBA00022777"/>
    </source>
</evidence>
<feature type="domain" description="Histidine kinase/HSP90-like ATPase" evidence="5">
    <location>
        <begin position="560"/>
        <end position="637"/>
    </location>
</feature>
<evidence type="ECO:0000256" key="1">
    <source>
        <dbReference type="ARBA" id="ARBA00022679"/>
    </source>
</evidence>
<dbReference type="InterPro" id="IPR036890">
    <property type="entry name" value="HATPase_C_sf"/>
</dbReference>
<keyword evidence="4" id="KW-0812">Transmembrane</keyword>
<feature type="transmembrane region" description="Helical" evidence="4">
    <location>
        <begin position="105"/>
        <end position="122"/>
    </location>
</feature>
<proteinExistence type="predicted"/>
<feature type="transmembrane region" description="Helical" evidence="4">
    <location>
        <begin position="281"/>
        <end position="301"/>
    </location>
</feature>
<dbReference type="AlphaFoldDB" id="A0A0N7F3T5"/>
<dbReference type="InterPro" id="IPR003594">
    <property type="entry name" value="HATPase_dom"/>
</dbReference>
<dbReference type="GO" id="GO:0000155">
    <property type="term" value="F:phosphorelay sensor kinase activity"/>
    <property type="evidence" value="ECO:0007669"/>
    <property type="project" value="InterPro"/>
</dbReference>
<dbReference type="OrthoDB" id="5241784at2"/>
<dbReference type="InterPro" id="IPR011712">
    <property type="entry name" value="Sig_transdc_His_kin_sub3_dim/P"/>
</dbReference>
<feature type="transmembrane region" description="Helical" evidence="4">
    <location>
        <begin position="313"/>
        <end position="331"/>
    </location>
</feature>
<feature type="transmembrane region" description="Helical" evidence="4">
    <location>
        <begin position="352"/>
        <end position="379"/>
    </location>
</feature>
<accession>A0A0N7F3T5</accession>
<dbReference type="InterPro" id="IPR050482">
    <property type="entry name" value="Sensor_HK_TwoCompSys"/>
</dbReference>
<dbReference type="Pfam" id="PF02518">
    <property type="entry name" value="HATPase_c"/>
    <property type="match status" value="1"/>
</dbReference>
<dbReference type="PANTHER" id="PTHR24421">
    <property type="entry name" value="NITRATE/NITRITE SENSOR PROTEIN NARX-RELATED"/>
    <property type="match status" value="1"/>
</dbReference>
<name>A0A0N7F3T5_9PSEU</name>
<feature type="transmembrane region" description="Helical" evidence="4">
    <location>
        <begin position="57"/>
        <end position="76"/>
    </location>
</feature>
<dbReference type="CDD" id="cd16917">
    <property type="entry name" value="HATPase_UhpB-NarQ-NarX-like"/>
    <property type="match status" value="1"/>
</dbReference>
<keyword evidence="4" id="KW-0472">Membrane</keyword>
<dbReference type="SUPFAM" id="SSF55874">
    <property type="entry name" value="ATPase domain of HSP90 chaperone/DNA topoisomerase II/histidine kinase"/>
    <property type="match status" value="1"/>
</dbReference>
<evidence type="ECO:0000259" key="5">
    <source>
        <dbReference type="Pfam" id="PF02518"/>
    </source>
</evidence>
<feature type="transmembrane region" description="Helical" evidence="4">
    <location>
        <begin position="83"/>
        <end position="99"/>
    </location>
</feature>
<dbReference type="GO" id="GO:0046983">
    <property type="term" value="F:protein dimerization activity"/>
    <property type="evidence" value="ECO:0007669"/>
    <property type="project" value="InterPro"/>
</dbReference>
<sequence length="645" mass="68527">MVVARSSTSARDAEPRAVVQDAPSGSVGAVHVLPVAFLLTQVLARCVDSLGEGDYRYVPFIVAAFVLPLWYASGLARRPWRTAPWALLAVQAVLTYVPFVLLGNGWVGGVSGQLIGLVLLVAPRWSWRLALVLFLVEGVLWNVVFSPPYLPAVNGGIWVLVAAADGALGLFGLVRLARVTGELAATQDELAKAAVLRERLTAGEHLVSAVEDRVRLVARHARSALRWLSTTPEDARNEMATAGRVAREAVSRGRRLYEDRTRITVPGQPVGTAPAPQVARAVLASVLVLFAAQNLLNVLVVPTGYPMDGRDQPLALIVPVLASAATPLLQWRHSGATRPRYWPLTLAVQAALCYLQFAMMGTLGLIFVAFLGASVLLLVAGPWRWAWFSVTMLSAPVLGAWNDAASMSTPLLLGWIGYLTATTTSFGLMAYGLSRLAGLAARLAARREQLAALATVAERLRLAQDTHDLLGLGMTTLALKTDLITALIGRDDQRAARELGDLVSLCTTIGADAGRITGERPELSLSSEFARATDVLDASGIEVTTHCAPVPLAADADTILAIVLREAVTNVLRHSTAQRCAITLAAGNGTVTLRISNDGAPPPADTHGHGLTNMRARVEALGGLLTTRHSRGTFVVVAELTDAHA</sequence>
<dbReference type="STRING" id="860235.AOZ06_23800"/>
<organism evidence="7 8">
    <name type="scientific">Kibdelosporangium phytohabitans</name>
    <dbReference type="NCBI Taxonomy" id="860235"/>
    <lineage>
        <taxon>Bacteria</taxon>
        <taxon>Bacillati</taxon>
        <taxon>Actinomycetota</taxon>
        <taxon>Actinomycetes</taxon>
        <taxon>Pseudonocardiales</taxon>
        <taxon>Pseudonocardiaceae</taxon>
        <taxon>Kibdelosporangium</taxon>
    </lineage>
</organism>
<evidence type="ECO:0000256" key="3">
    <source>
        <dbReference type="ARBA" id="ARBA00023012"/>
    </source>
</evidence>
<dbReference type="KEGG" id="kphy:AOZ06_23800"/>
<keyword evidence="1" id="KW-0808">Transferase</keyword>
<evidence type="ECO:0000313" key="8">
    <source>
        <dbReference type="Proteomes" id="UP000063699"/>
    </source>
</evidence>
<dbReference type="Gene3D" id="1.20.5.1930">
    <property type="match status" value="1"/>
</dbReference>
<keyword evidence="4" id="KW-1133">Transmembrane helix</keyword>
<dbReference type="EMBL" id="CP012752">
    <property type="protein sequence ID" value="ALG09527.1"/>
    <property type="molecule type" value="Genomic_DNA"/>
</dbReference>
<dbReference type="PANTHER" id="PTHR24421:SF63">
    <property type="entry name" value="SENSOR HISTIDINE KINASE DESK"/>
    <property type="match status" value="1"/>
</dbReference>
<keyword evidence="3" id="KW-0902">Two-component regulatory system</keyword>
<evidence type="ECO:0000259" key="6">
    <source>
        <dbReference type="Pfam" id="PF07730"/>
    </source>
</evidence>
<protein>
    <submittedName>
        <fullName evidence="7">Uncharacterized protein</fullName>
    </submittedName>
</protein>
<gene>
    <name evidence="7" type="ORF">AOZ06_23800</name>
</gene>
<dbReference type="RefSeq" id="WP_054291431.1">
    <property type="nucleotide sequence ID" value="NZ_CP012752.1"/>
</dbReference>
<keyword evidence="2" id="KW-0418">Kinase</keyword>
<dbReference type="GO" id="GO:0016020">
    <property type="term" value="C:membrane"/>
    <property type="evidence" value="ECO:0007669"/>
    <property type="project" value="InterPro"/>
</dbReference>
<dbReference type="Pfam" id="PF07730">
    <property type="entry name" value="HisKA_3"/>
    <property type="match status" value="1"/>
</dbReference>
<feature type="domain" description="Signal transduction histidine kinase subgroup 3 dimerisation and phosphoacceptor" evidence="6">
    <location>
        <begin position="458"/>
        <end position="506"/>
    </location>
</feature>
<dbReference type="Proteomes" id="UP000063699">
    <property type="component" value="Chromosome"/>
</dbReference>
<feature type="transmembrane region" description="Helical" evidence="4">
    <location>
        <begin position="156"/>
        <end position="174"/>
    </location>
</feature>
<keyword evidence="8" id="KW-1185">Reference proteome</keyword>